<sequence length="147" mass="15440">MMRLIQHSDIVTNGRGCGLADYRARVVTSEGNIVPLFADPSGTPLSDGEGRIVDYASTDAKGHFAFYWPPASGQVLQVCNCRGSMVSSTPGFGDRFVLANLAGCLPLSRVEGLEQALESTALEADLQALVQRVTALEAMSPGGGPNV</sequence>
<proteinExistence type="predicted"/>
<comment type="caution">
    <text evidence="1">The sequence shown here is derived from an EMBL/GenBank/DDBJ whole genome shotgun (WGS) entry which is preliminary data.</text>
</comment>
<accession>A0ABU0N677</accession>
<name>A0ABU0N677_9SPHN</name>
<organism evidence="1 2">
    <name type="scientific">Qipengyuania citrea</name>
    <dbReference type="NCBI Taxonomy" id="225971"/>
    <lineage>
        <taxon>Bacteria</taxon>
        <taxon>Pseudomonadati</taxon>
        <taxon>Pseudomonadota</taxon>
        <taxon>Alphaproteobacteria</taxon>
        <taxon>Sphingomonadales</taxon>
        <taxon>Erythrobacteraceae</taxon>
        <taxon>Qipengyuania</taxon>
    </lineage>
</organism>
<dbReference type="Proteomes" id="UP001238601">
    <property type="component" value="Unassembled WGS sequence"/>
</dbReference>
<reference evidence="1 2" key="1">
    <citation type="submission" date="2023-07" db="EMBL/GenBank/DDBJ databases">
        <title>Genomic Encyclopedia of Type Strains, Phase IV (KMG-IV): sequencing the most valuable type-strain genomes for metagenomic binning, comparative biology and taxonomic classification.</title>
        <authorList>
            <person name="Goeker M."/>
        </authorList>
    </citation>
    <scope>NUCLEOTIDE SEQUENCE [LARGE SCALE GENOMIC DNA]</scope>
    <source>
        <strain evidence="1 2">DSM 14432</strain>
    </source>
</reference>
<dbReference type="EMBL" id="JAUSWK010000001">
    <property type="protein sequence ID" value="MDQ0564934.1"/>
    <property type="molecule type" value="Genomic_DNA"/>
</dbReference>
<evidence type="ECO:0000313" key="2">
    <source>
        <dbReference type="Proteomes" id="UP001238601"/>
    </source>
</evidence>
<evidence type="ECO:0000313" key="1">
    <source>
        <dbReference type="EMBL" id="MDQ0564934.1"/>
    </source>
</evidence>
<keyword evidence="2" id="KW-1185">Reference proteome</keyword>
<protein>
    <submittedName>
        <fullName evidence="1">Uncharacterized protein</fullName>
    </submittedName>
</protein>
<gene>
    <name evidence="1" type="ORF">QOZ97_000444</name>
</gene>